<dbReference type="GO" id="GO:0016020">
    <property type="term" value="C:membrane"/>
    <property type="evidence" value="ECO:0007669"/>
    <property type="project" value="InterPro"/>
</dbReference>
<dbReference type="Proteomes" id="UP000667802">
    <property type="component" value="Unassembled WGS sequence"/>
</dbReference>
<dbReference type="PROSITE" id="PS50893">
    <property type="entry name" value="ABC_TRANSPORTER_2"/>
    <property type="match status" value="1"/>
</dbReference>
<dbReference type="EMBL" id="JAALHA020000001">
    <property type="protein sequence ID" value="MDR9893592.1"/>
    <property type="molecule type" value="Genomic_DNA"/>
</dbReference>
<dbReference type="Pfam" id="PF14524">
    <property type="entry name" value="Wzt_C"/>
    <property type="match status" value="1"/>
</dbReference>
<dbReference type="CDD" id="cd10147">
    <property type="entry name" value="Wzt_C-like"/>
    <property type="match status" value="1"/>
</dbReference>
<dbReference type="CDD" id="cd03220">
    <property type="entry name" value="ABC_KpsT_Wzt"/>
    <property type="match status" value="1"/>
</dbReference>
<proteinExistence type="inferred from homology"/>
<dbReference type="InterPro" id="IPR003439">
    <property type="entry name" value="ABC_transporter-like_ATP-bd"/>
</dbReference>
<dbReference type="GO" id="GO:0140359">
    <property type="term" value="F:ABC-type transporter activity"/>
    <property type="evidence" value="ECO:0007669"/>
    <property type="project" value="InterPro"/>
</dbReference>
<dbReference type="Gene3D" id="2.70.50.60">
    <property type="entry name" value="abc- transporter (atp binding component) like domain"/>
    <property type="match status" value="1"/>
</dbReference>
<feature type="domain" description="ABC transporter" evidence="5">
    <location>
        <begin position="47"/>
        <end position="267"/>
    </location>
</feature>
<name>A0AAP5I4I2_9CYAN</name>
<evidence type="ECO:0000256" key="4">
    <source>
        <dbReference type="ARBA" id="ARBA00022840"/>
    </source>
</evidence>
<dbReference type="Gene3D" id="3.40.50.300">
    <property type="entry name" value="P-loop containing nucleotide triphosphate hydrolases"/>
    <property type="match status" value="1"/>
</dbReference>
<dbReference type="RefSeq" id="WP_208339784.1">
    <property type="nucleotide sequence ID" value="NZ_CAWQFN010000570.1"/>
</dbReference>
<dbReference type="InterPro" id="IPR029439">
    <property type="entry name" value="Wzt_C"/>
</dbReference>
<evidence type="ECO:0000256" key="3">
    <source>
        <dbReference type="ARBA" id="ARBA00022741"/>
    </source>
</evidence>
<accession>A0AAP5I4I2</accession>
<protein>
    <submittedName>
        <fullName evidence="6">ABC transporter ATP-binding protein</fullName>
    </submittedName>
</protein>
<keyword evidence="3" id="KW-0547">Nucleotide-binding</keyword>
<dbReference type="Pfam" id="PF00005">
    <property type="entry name" value="ABC_tran"/>
    <property type="match status" value="1"/>
</dbReference>
<organism evidence="6 7">
    <name type="scientific">Aetokthonos hydrillicola Thurmond2011</name>
    <dbReference type="NCBI Taxonomy" id="2712845"/>
    <lineage>
        <taxon>Bacteria</taxon>
        <taxon>Bacillati</taxon>
        <taxon>Cyanobacteriota</taxon>
        <taxon>Cyanophyceae</taxon>
        <taxon>Nostocales</taxon>
        <taxon>Hapalosiphonaceae</taxon>
        <taxon>Aetokthonos</taxon>
    </lineage>
</organism>
<keyword evidence="2" id="KW-0813">Transport</keyword>
<keyword evidence="7" id="KW-1185">Reference proteome</keyword>
<dbReference type="PANTHER" id="PTHR46743">
    <property type="entry name" value="TEICHOIC ACIDS EXPORT ATP-BINDING PROTEIN TAGH"/>
    <property type="match status" value="1"/>
</dbReference>
<dbReference type="SMART" id="SM00382">
    <property type="entry name" value="AAA"/>
    <property type="match status" value="1"/>
</dbReference>
<dbReference type="GO" id="GO:0005524">
    <property type="term" value="F:ATP binding"/>
    <property type="evidence" value="ECO:0007669"/>
    <property type="project" value="UniProtKB-KW"/>
</dbReference>
<dbReference type="GO" id="GO:0016887">
    <property type="term" value="F:ATP hydrolysis activity"/>
    <property type="evidence" value="ECO:0007669"/>
    <property type="project" value="InterPro"/>
</dbReference>
<dbReference type="InterPro" id="IPR050683">
    <property type="entry name" value="Bact_Polysacc_Export_ATP-bd"/>
</dbReference>
<comment type="similarity">
    <text evidence="1">Belongs to the ABC transporter superfamily.</text>
</comment>
<dbReference type="PANTHER" id="PTHR46743:SF2">
    <property type="entry name" value="TEICHOIC ACIDS EXPORT ATP-BINDING PROTEIN TAGH"/>
    <property type="match status" value="1"/>
</dbReference>
<dbReference type="SUPFAM" id="SSF52540">
    <property type="entry name" value="P-loop containing nucleoside triphosphate hydrolases"/>
    <property type="match status" value="1"/>
</dbReference>
<sequence>MSDTVIQVENLAKKYVIEHQEQGVSNYKTFRGAMTDAAKSLTRVFQAHTKNDAKPGREEFWALHNVSFEIKQGERVGIIGRNGAGKSTLLKVLSRITEPTRGLIKIKGRVASLLEVGTGFHPELTGRENVYLNGAILGMSKAEIQRKFDEIVAFAEIEKFLDTPVKRYSSGMYVRLAFAVAAHLEPEILIVDEVLAVGDATFQKKCLGKMGEVAEGGRTVLFVSHNMQAIRRLCSQAIYLERGLTKKVNNVEEAIQLYSAQSSMSTFDIDLDSMRRISGFGEKVRLLRLQLAGDTGFSYGEPLNLKFTIQCFQKIPDLVIGIGFDTLDGNRIMTLDSDHNQPALQLPIGIHEICLYLDRNPLHPNIYYVAPAIHSHNYPLDAISNPLIWEVSSGPTDLVGDRGYGGCRLPLKVFTPNFSY</sequence>
<gene>
    <name evidence="6" type="ORF">G7B40_003205</name>
</gene>
<evidence type="ECO:0000256" key="2">
    <source>
        <dbReference type="ARBA" id="ARBA00022448"/>
    </source>
</evidence>
<evidence type="ECO:0000313" key="7">
    <source>
        <dbReference type="Proteomes" id="UP000667802"/>
    </source>
</evidence>
<keyword evidence="4 6" id="KW-0067">ATP-binding</keyword>
<reference evidence="7" key="1">
    <citation type="journal article" date="2021" name="Science">
        <title>Hunting the eagle killer: A cyanobacterial neurotoxin causes vacuolar myelinopathy.</title>
        <authorList>
            <person name="Breinlinger S."/>
            <person name="Phillips T.J."/>
            <person name="Haram B.N."/>
            <person name="Mares J."/>
            <person name="Martinez Yerena J.A."/>
            <person name="Hrouzek P."/>
            <person name="Sobotka R."/>
            <person name="Henderson W.M."/>
            <person name="Schmieder P."/>
            <person name="Williams S.M."/>
            <person name="Lauderdale J.D."/>
            <person name="Wilde H.D."/>
            <person name="Gerrin W."/>
            <person name="Kust A."/>
            <person name="Washington J.W."/>
            <person name="Wagner C."/>
            <person name="Geier B."/>
            <person name="Liebeke M."/>
            <person name="Enke H."/>
            <person name="Niedermeyer T.H.J."/>
            <person name="Wilde S.B."/>
        </authorList>
    </citation>
    <scope>NUCLEOTIDE SEQUENCE [LARGE SCALE GENOMIC DNA]</scope>
    <source>
        <strain evidence="7">Thurmond2011</strain>
    </source>
</reference>
<evidence type="ECO:0000256" key="1">
    <source>
        <dbReference type="ARBA" id="ARBA00005417"/>
    </source>
</evidence>
<evidence type="ECO:0000313" key="6">
    <source>
        <dbReference type="EMBL" id="MDR9893592.1"/>
    </source>
</evidence>
<evidence type="ECO:0000259" key="5">
    <source>
        <dbReference type="PROSITE" id="PS50893"/>
    </source>
</evidence>
<dbReference type="InterPro" id="IPR003593">
    <property type="entry name" value="AAA+_ATPase"/>
</dbReference>
<dbReference type="AlphaFoldDB" id="A0AAP5I4I2"/>
<dbReference type="InterPro" id="IPR027417">
    <property type="entry name" value="P-loop_NTPase"/>
</dbReference>
<comment type="caution">
    <text evidence="6">The sequence shown here is derived from an EMBL/GenBank/DDBJ whole genome shotgun (WGS) entry which is preliminary data.</text>
</comment>
<dbReference type="InterPro" id="IPR015860">
    <property type="entry name" value="ABC_transpr_TagH-like"/>
</dbReference>